<accession>A0A4Y7PVZ2</accession>
<reference evidence="1 2" key="1">
    <citation type="submission" date="2018-06" db="EMBL/GenBank/DDBJ databases">
        <title>A transcriptomic atlas of mushroom development highlights an independent origin of complex multicellularity.</title>
        <authorList>
            <consortium name="DOE Joint Genome Institute"/>
            <person name="Krizsan K."/>
            <person name="Almasi E."/>
            <person name="Merenyi Z."/>
            <person name="Sahu N."/>
            <person name="Viragh M."/>
            <person name="Koszo T."/>
            <person name="Mondo S."/>
            <person name="Kiss B."/>
            <person name="Balint B."/>
            <person name="Kues U."/>
            <person name="Barry K."/>
            <person name="Hegedus J.C."/>
            <person name="Henrissat B."/>
            <person name="Johnson J."/>
            <person name="Lipzen A."/>
            <person name="Ohm R."/>
            <person name="Nagy I."/>
            <person name="Pangilinan J."/>
            <person name="Yan J."/>
            <person name="Xiong Y."/>
            <person name="Grigoriev I.V."/>
            <person name="Hibbett D.S."/>
            <person name="Nagy L.G."/>
        </authorList>
    </citation>
    <scope>NUCLEOTIDE SEQUENCE [LARGE SCALE GENOMIC DNA]</scope>
    <source>
        <strain evidence="1 2">SZMC22713</strain>
    </source>
</reference>
<organism evidence="1 2">
    <name type="scientific">Rickenella mellea</name>
    <dbReference type="NCBI Taxonomy" id="50990"/>
    <lineage>
        <taxon>Eukaryota</taxon>
        <taxon>Fungi</taxon>
        <taxon>Dikarya</taxon>
        <taxon>Basidiomycota</taxon>
        <taxon>Agaricomycotina</taxon>
        <taxon>Agaricomycetes</taxon>
        <taxon>Hymenochaetales</taxon>
        <taxon>Rickenellaceae</taxon>
        <taxon>Rickenella</taxon>
    </lineage>
</organism>
<sequence>MLHELRLWDIEGEWLGVAPLDRTISQLNPTTPPKTTSNTSPVVALHQYKLIKIKLEVLFFQACARTREFFTNNKRDTELLNISPSGPSSPGAHDHVALRRGSDTVPVVIVSSTHRQHLPHHHPDFRFIHHEEQEEGMSILCGRSQHPPPPCQPEHRPASRRTLSANILAIPRAATSKGTTVKARTNGNDSEIASSTAADVDVEEGCRLWDCARSRPAKRGTTP</sequence>
<proteinExistence type="predicted"/>
<dbReference type="EMBL" id="ML170195">
    <property type="protein sequence ID" value="TDL19563.1"/>
    <property type="molecule type" value="Genomic_DNA"/>
</dbReference>
<dbReference type="AlphaFoldDB" id="A0A4Y7PVZ2"/>
<protein>
    <submittedName>
        <fullName evidence="1">Uncharacterized protein</fullName>
    </submittedName>
</protein>
<dbReference type="VEuPathDB" id="FungiDB:BD410DRAFT_805622"/>
<dbReference type="Proteomes" id="UP000294933">
    <property type="component" value="Unassembled WGS sequence"/>
</dbReference>
<keyword evidence="2" id="KW-1185">Reference proteome</keyword>
<evidence type="ECO:0000313" key="2">
    <source>
        <dbReference type="Proteomes" id="UP000294933"/>
    </source>
</evidence>
<evidence type="ECO:0000313" key="1">
    <source>
        <dbReference type="EMBL" id="TDL19563.1"/>
    </source>
</evidence>
<name>A0A4Y7PVZ2_9AGAM</name>
<gene>
    <name evidence="1" type="ORF">BD410DRAFT_805622</name>
</gene>